<reference evidence="1" key="1">
    <citation type="journal article" date="2014" name="Front. Microbiol.">
        <title>High frequency of phylogenetically diverse reductive dehalogenase-homologous genes in deep subseafloor sedimentary metagenomes.</title>
        <authorList>
            <person name="Kawai M."/>
            <person name="Futagami T."/>
            <person name="Toyoda A."/>
            <person name="Takaki Y."/>
            <person name="Nishi S."/>
            <person name="Hori S."/>
            <person name="Arai W."/>
            <person name="Tsubouchi T."/>
            <person name="Morono Y."/>
            <person name="Uchiyama I."/>
            <person name="Ito T."/>
            <person name="Fujiyama A."/>
            <person name="Inagaki F."/>
            <person name="Takami H."/>
        </authorList>
    </citation>
    <scope>NUCLEOTIDE SEQUENCE</scope>
    <source>
        <strain evidence="1">Expedition CK06-06</strain>
    </source>
</reference>
<sequence length="506" mass="56099">TPDQVSALPAGEYANIIERQRDARWRDADDSALVSSTPSDADVRRLNAGLGHYTNEQLDAIHARRQLEAEAGDNTTEEQGYPGWETVGQARIRMGETAGRELDAAHEPIADDISDLMEAGADEEARALAEANGYRISDDGQSLVNIGEEQQRWTAPGGLVHARTDPFWEYVGGRVQRGSIEGTAWHNYAGWHGHAAAIDEWRRVNELAPDEITREIIELRGEGQVREAESLAWRTGQSVDAIPWTQVNGTHEDFEDLLTTLQRATNRGRDRLDPVDEVALLNQVTEVSGRNDEWRSELLRSAGYRISDDGDDLTWLREGRQVSMNDDAISAERLAEVHIPWDQIDGDTHEFQEIVQQLARATDNGRVRLPDHYEATLQREASSLHEAGAGESADQMLNAAGYQIDDLDNIIHVGRDGETTGSRLEGTHPAREPSEMSELEMRRAQGEDLIRFFERAREEGNDDVASSLLPYLISAGLVDDDEEGGNLAMAGGLVRPGRGRLFRTTG</sequence>
<evidence type="ECO:0000313" key="1">
    <source>
        <dbReference type="EMBL" id="GAF77689.1"/>
    </source>
</evidence>
<proteinExistence type="predicted"/>
<feature type="non-terminal residue" evidence="1">
    <location>
        <position position="1"/>
    </location>
</feature>
<dbReference type="EMBL" id="BARS01000461">
    <property type="protein sequence ID" value="GAF77689.1"/>
    <property type="molecule type" value="Genomic_DNA"/>
</dbReference>
<feature type="non-terminal residue" evidence="1">
    <location>
        <position position="506"/>
    </location>
</feature>
<protein>
    <submittedName>
        <fullName evidence="1">Uncharacterized protein</fullName>
    </submittedName>
</protein>
<name>X0S9J6_9ZZZZ</name>
<comment type="caution">
    <text evidence="1">The sequence shown here is derived from an EMBL/GenBank/DDBJ whole genome shotgun (WGS) entry which is preliminary data.</text>
</comment>
<gene>
    <name evidence="1" type="ORF">S01H1_01123</name>
</gene>
<organism evidence="1">
    <name type="scientific">marine sediment metagenome</name>
    <dbReference type="NCBI Taxonomy" id="412755"/>
    <lineage>
        <taxon>unclassified sequences</taxon>
        <taxon>metagenomes</taxon>
        <taxon>ecological metagenomes</taxon>
    </lineage>
</organism>
<accession>X0S9J6</accession>
<dbReference type="AlphaFoldDB" id="X0S9J6"/>